<dbReference type="Proteomes" id="UP000838100">
    <property type="component" value="Unassembled WGS sequence"/>
</dbReference>
<keyword evidence="3" id="KW-1185">Reference proteome</keyword>
<evidence type="ECO:0000313" key="2">
    <source>
        <dbReference type="EMBL" id="CAH0992036.1"/>
    </source>
</evidence>
<dbReference type="InterPro" id="IPR052342">
    <property type="entry name" value="MCH/BMMD"/>
</dbReference>
<dbReference type="Pfam" id="PF01575">
    <property type="entry name" value="MaoC_dehydratas"/>
    <property type="match status" value="1"/>
</dbReference>
<comment type="caution">
    <text evidence="2">The sequence shown here is derived from an EMBL/GenBank/DDBJ whole genome shotgun (WGS) entry which is preliminary data.</text>
</comment>
<organism evidence="2 3">
    <name type="scientific">Sinobacterium norvegicum</name>
    <dbReference type="NCBI Taxonomy" id="1641715"/>
    <lineage>
        <taxon>Bacteria</taxon>
        <taxon>Pseudomonadati</taxon>
        <taxon>Pseudomonadota</taxon>
        <taxon>Gammaproteobacteria</taxon>
        <taxon>Cellvibrionales</taxon>
        <taxon>Spongiibacteraceae</taxon>
        <taxon>Sinobacterium</taxon>
    </lineage>
</organism>
<sequence length="150" mass="16586">MMYFEDYHVGLVMNSPAYTVTQQELVEFASKWDPQPFHIDEAAGKAAFGGLITCSAHTFSIFSALGSRLDIGSNGAIIAGLGFNRMQMIKPIYVDDRVRLRAEVTKLRRSQSNPAQGIMTTINHLYNQKDELVFSVETATLIGVKETVPA</sequence>
<name>A0ABM9AFR7_9GAMM</name>
<dbReference type="SUPFAM" id="SSF54637">
    <property type="entry name" value="Thioesterase/thiol ester dehydrase-isomerase"/>
    <property type="match status" value="1"/>
</dbReference>
<evidence type="ECO:0000259" key="1">
    <source>
        <dbReference type="Pfam" id="PF01575"/>
    </source>
</evidence>
<dbReference type="Gene3D" id="3.10.129.10">
    <property type="entry name" value="Hotdog Thioesterase"/>
    <property type="match status" value="1"/>
</dbReference>
<accession>A0ABM9AFR7</accession>
<protein>
    <recommendedName>
        <fullName evidence="1">MaoC-like domain-containing protein</fullName>
    </recommendedName>
</protein>
<gene>
    <name evidence="2" type="ORF">SIN8267_02151</name>
</gene>
<evidence type="ECO:0000313" key="3">
    <source>
        <dbReference type="Proteomes" id="UP000838100"/>
    </source>
</evidence>
<dbReference type="RefSeq" id="WP_237444733.1">
    <property type="nucleotide sequence ID" value="NZ_CAKLPX010000002.1"/>
</dbReference>
<dbReference type="PANTHER" id="PTHR43664">
    <property type="entry name" value="MONOAMINE OXIDASE-RELATED"/>
    <property type="match status" value="1"/>
</dbReference>
<dbReference type="PANTHER" id="PTHR43664:SF1">
    <property type="entry name" value="BETA-METHYLMALYL-COA DEHYDRATASE"/>
    <property type="match status" value="1"/>
</dbReference>
<dbReference type="InterPro" id="IPR002539">
    <property type="entry name" value="MaoC-like_dom"/>
</dbReference>
<reference evidence="2" key="1">
    <citation type="submission" date="2021-12" db="EMBL/GenBank/DDBJ databases">
        <authorList>
            <person name="Rodrigo-Torres L."/>
            <person name="Arahal R. D."/>
            <person name="Lucena T."/>
        </authorList>
    </citation>
    <scope>NUCLEOTIDE SEQUENCE</scope>
    <source>
        <strain evidence="2">CECT 8267</strain>
    </source>
</reference>
<feature type="domain" description="MaoC-like" evidence="1">
    <location>
        <begin position="15"/>
        <end position="111"/>
    </location>
</feature>
<dbReference type="InterPro" id="IPR029069">
    <property type="entry name" value="HotDog_dom_sf"/>
</dbReference>
<dbReference type="EMBL" id="CAKLPX010000002">
    <property type="protein sequence ID" value="CAH0992036.1"/>
    <property type="molecule type" value="Genomic_DNA"/>
</dbReference>
<proteinExistence type="predicted"/>